<accession>A0A7Y0EPL1</accession>
<name>A0A7Y0EPL1_9BIFI</name>
<keyword evidence="11" id="KW-1185">Reference proteome</keyword>
<dbReference type="AlphaFoldDB" id="A0A7Y0EPL1"/>
<proteinExistence type="inferred from homology"/>
<dbReference type="GO" id="GO:0005524">
    <property type="term" value="F:ATP binding"/>
    <property type="evidence" value="ECO:0007669"/>
    <property type="project" value="UniProtKB-KW"/>
</dbReference>
<evidence type="ECO:0000256" key="3">
    <source>
        <dbReference type="ARBA" id="ARBA00022598"/>
    </source>
</evidence>
<evidence type="ECO:0000256" key="4">
    <source>
        <dbReference type="ARBA" id="ARBA00022741"/>
    </source>
</evidence>
<dbReference type="InterPro" id="IPR001636">
    <property type="entry name" value="SAICAR_synth"/>
</dbReference>
<dbReference type="HAMAP" id="MF_00137">
    <property type="entry name" value="SAICAR_synth"/>
    <property type="match status" value="1"/>
</dbReference>
<dbReference type="InterPro" id="IPR050089">
    <property type="entry name" value="SAICAR_synthetase"/>
</dbReference>
<comment type="catalytic activity">
    <reaction evidence="7 8">
        <text>5-amino-1-(5-phospho-D-ribosyl)imidazole-4-carboxylate + L-aspartate + ATP = (2S)-2-[5-amino-1-(5-phospho-beta-D-ribosyl)imidazole-4-carboxamido]succinate + ADP + phosphate + 2 H(+)</text>
        <dbReference type="Rhea" id="RHEA:22628"/>
        <dbReference type="ChEBI" id="CHEBI:15378"/>
        <dbReference type="ChEBI" id="CHEBI:29991"/>
        <dbReference type="ChEBI" id="CHEBI:30616"/>
        <dbReference type="ChEBI" id="CHEBI:43474"/>
        <dbReference type="ChEBI" id="CHEBI:58443"/>
        <dbReference type="ChEBI" id="CHEBI:77657"/>
        <dbReference type="ChEBI" id="CHEBI:456216"/>
        <dbReference type="EC" id="6.3.2.6"/>
    </reaction>
</comment>
<dbReference type="Gene3D" id="3.30.470.20">
    <property type="entry name" value="ATP-grasp fold, B domain"/>
    <property type="match status" value="1"/>
</dbReference>
<dbReference type="Proteomes" id="UP000532194">
    <property type="component" value="Unassembled WGS sequence"/>
</dbReference>
<comment type="pathway">
    <text evidence="1 8">Purine metabolism; IMP biosynthesis via de novo pathway; 5-amino-1-(5-phospho-D-ribosyl)imidazole-4-carboxamide from 5-amino-1-(5-phospho-D-ribosyl)imidazole-4-carboxylate: step 1/2.</text>
</comment>
<evidence type="ECO:0000259" key="9">
    <source>
        <dbReference type="Pfam" id="PF01259"/>
    </source>
</evidence>
<dbReference type="CDD" id="cd01415">
    <property type="entry name" value="SAICAR_synt_PurC"/>
    <property type="match status" value="1"/>
</dbReference>
<keyword evidence="4 8" id="KW-0547">Nucleotide-binding</keyword>
<evidence type="ECO:0000256" key="5">
    <source>
        <dbReference type="ARBA" id="ARBA00022755"/>
    </source>
</evidence>
<sequence length="249" mass="28186">MEKLEKLYEGKAKQLFATDDPEVLWVEYKNSATAGDGEKKEDFEGKGRLNNLITTLIFGLLAKRGIPSHLVKRVNDTAQLVKKMDMFPLEIVLRNTAAGHFSSRLGVEEGIDFDEPVLEYFLKNDDLHDPFVNDDDLVVLHVCTREDLAEIAPLAKRINEALIDIFTKIDVKLVDFKIEMGRTSDGTLLLADEITPDSCRLWDQRDKSGKVEHLDKDLFRRDLGDIIPAYEEIERRLAALADAEGVTLD</sequence>
<evidence type="ECO:0000256" key="6">
    <source>
        <dbReference type="ARBA" id="ARBA00022840"/>
    </source>
</evidence>
<dbReference type="Pfam" id="PF01259">
    <property type="entry name" value="SAICAR_synt"/>
    <property type="match status" value="1"/>
</dbReference>
<dbReference type="NCBIfam" id="TIGR00081">
    <property type="entry name" value="purC"/>
    <property type="match status" value="1"/>
</dbReference>
<dbReference type="PANTHER" id="PTHR43599:SF3">
    <property type="entry name" value="SI:DKEY-6E2.2"/>
    <property type="match status" value="1"/>
</dbReference>
<dbReference type="InterPro" id="IPR033934">
    <property type="entry name" value="SAICAR_synt_PurC"/>
</dbReference>
<dbReference type="GO" id="GO:0009236">
    <property type="term" value="P:cobalamin biosynthetic process"/>
    <property type="evidence" value="ECO:0007669"/>
    <property type="project" value="InterPro"/>
</dbReference>
<evidence type="ECO:0000256" key="7">
    <source>
        <dbReference type="ARBA" id="ARBA00048475"/>
    </source>
</evidence>
<keyword evidence="5 8" id="KW-0658">Purine biosynthesis</keyword>
<dbReference type="Gene3D" id="3.30.200.20">
    <property type="entry name" value="Phosphorylase Kinase, domain 1"/>
    <property type="match status" value="1"/>
</dbReference>
<dbReference type="FunFam" id="3.30.470.20:FF:000006">
    <property type="entry name" value="Phosphoribosylaminoimidazole-succinocarboxamide synthase"/>
    <property type="match status" value="1"/>
</dbReference>
<feature type="domain" description="SAICAR synthetase/ADE2 N-terminal" evidence="9">
    <location>
        <begin position="6"/>
        <end position="236"/>
    </location>
</feature>
<comment type="similarity">
    <text evidence="2 8">Belongs to the SAICAR synthetase family.</text>
</comment>
<gene>
    <name evidence="8" type="primary">purC</name>
    <name evidence="10" type="ORF">G1C95_1279</name>
</gene>
<organism evidence="10 11">
    <name type="scientific">Bifidobacterium oedipodis</name>
    <dbReference type="NCBI Taxonomy" id="2675322"/>
    <lineage>
        <taxon>Bacteria</taxon>
        <taxon>Bacillati</taxon>
        <taxon>Actinomycetota</taxon>
        <taxon>Actinomycetes</taxon>
        <taxon>Bifidobacteriales</taxon>
        <taxon>Bifidobacteriaceae</taxon>
        <taxon>Bifidobacterium</taxon>
    </lineage>
</organism>
<comment type="caution">
    <text evidence="10">The sequence shown here is derived from an EMBL/GenBank/DDBJ whole genome shotgun (WGS) entry which is preliminary data.</text>
</comment>
<dbReference type="InterPro" id="IPR028923">
    <property type="entry name" value="SAICAR_synt/ADE2_N"/>
</dbReference>
<dbReference type="SUPFAM" id="SSF56104">
    <property type="entry name" value="SAICAR synthase-like"/>
    <property type="match status" value="1"/>
</dbReference>
<evidence type="ECO:0000256" key="2">
    <source>
        <dbReference type="ARBA" id="ARBA00010190"/>
    </source>
</evidence>
<protein>
    <recommendedName>
        <fullName evidence="8">Phosphoribosylaminoimidazole-succinocarboxamide synthase</fullName>
        <ecNumber evidence="8">6.3.2.6</ecNumber>
    </recommendedName>
    <alternativeName>
        <fullName evidence="8">SAICAR synthetase</fullName>
    </alternativeName>
</protein>
<dbReference type="EMBL" id="JAAIII010000003">
    <property type="protein sequence ID" value="NMM94092.1"/>
    <property type="molecule type" value="Genomic_DNA"/>
</dbReference>
<dbReference type="GO" id="GO:0006189">
    <property type="term" value="P:'de novo' IMP biosynthetic process"/>
    <property type="evidence" value="ECO:0007669"/>
    <property type="project" value="UniProtKB-UniRule"/>
</dbReference>
<dbReference type="RefSeq" id="WP_169172122.1">
    <property type="nucleotide sequence ID" value="NZ_JAAIII010000003.1"/>
</dbReference>
<keyword evidence="6 8" id="KW-0067">ATP-binding</keyword>
<evidence type="ECO:0000313" key="11">
    <source>
        <dbReference type="Proteomes" id="UP000532194"/>
    </source>
</evidence>
<keyword evidence="3 8" id="KW-0436">Ligase</keyword>
<reference evidence="10 11" key="1">
    <citation type="submission" date="2020-02" db="EMBL/GenBank/DDBJ databases">
        <title>Characterization of phylogenetic diversity of novel bifidobacterial species isolated in Czech ZOOs.</title>
        <authorList>
            <person name="Lugli G.A."/>
            <person name="Vera N.B."/>
            <person name="Ventura M."/>
        </authorList>
    </citation>
    <scope>NUCLEOTIDE SEQUENCE [LARGE SCALE GENOMIC DNA]</scope>
    <source>
        <strain evidence="10 11">DSM 109957</strain>
    </source>
</reference>
<dbReference type="GO" id="GO:0004639">
    <property type="term" value="F:phosphoribosylaminoimidazolesuccinocarboxamide synthase activity"/>
    <property type="evidence" value="ECO:0007669"/>
    <property type="project" value="UniProtKB-UniRule"/>
</dbReference>
<evidence type="ECO:0000256" key="8">
    <source>
        <dbReference type="HAMAP-Rule" id="MF_00137"/>
    </source>
</evidence>
<evidence type="ECO:0000256" key="1">
    <source>
        <dbReference type="ARBA" id="ARBA00004672"/>
    </source>
</evidence>
<dbReference type="EC" id="6.3.2.6" evidence="8"/>
<dbReference type="UniPathway" id="UPA00074">
    <property type="reaction ID" value="UER00131"/>
</dbReference>
<evidence type="ECO:0000313" key="10">
    <source>
        <dbReference type="EMBL" id="NMM94092.1"/>
    </source>
</evidence>
<dbReference type="PANTHER" id="PTHR43599">
    <property type="entry name" value="MULTIFUNCTIONAL PROTEIN ADE2"/>
    <property type="match status" value="1"/>
</dbReference>